<reference evidence="1" key="1">
    <citation type="submission" date="2022-11" db="EMBL/GenBank/DDBJ databases">
        <title>Centuries of genome instability and evolution in soft-shell clam transmissible cancer (bioRxiv).</title>
        <authorList>
            <person name="Hart S.F.M."/>
            <person name="Yonemitsu M.A."/>
            <person name="Giersch R.M."/>
            <person name="Beal B.F."/>
            <person name="Arriagada G."/>
            <person name="Davis B.W."/>
            <person name="Ostrander E.A."/>
            <person name="Goff S.P."/>
            <person name="Metzger M.J."/>
        </authorList>
    </citation>
    <scope>NUCLEOTIDE SEQUENCE</scope>
    <source>
        <strain evidence="1">MELC-2E11</strain>
        <tissue evidence="1">Siphon/mantle</tissue>
    </source>
</reference>
<keyword evidence="2" id="KW-1185">Reference proteome</keyword>
<evidence type="ECO:0000313" key="2">
    <source>
        <dbReference type="Proteomes" id="UP001164746"/>
    </source>
</evidence>
<protein>
    <submittedName>
        <fullName evidence="1">Uncharacterized protein</fullName>
    </submittedName>
</protein>
<gene>
    <name evidence="1" type="ORF">MAR_014938</name>
</gene>
<organism evidence="1 2">
    <name type="scientific">Mya arenaria</name>
    <name type="common">Soft-shell clam</name>
    <dbReference type="NCBI Taxonomy" id="6604"/>
    <lineage>
        <taxon>Eukaryota</taxon>
        <taxon>Metazoa</taxon>
        <taxon>Spiralia</taxon>
        <taxon>Lophotrochozoa</taxon>
        <taxon>Mollusca</taxon>
        <taxon>Bivalvia</taxon>
        <taxon>Autobranchia</taxon>
        <taxon>Heteroconchia</taxon>
        <taxon>Euheterodonta</taxon>
        <taxon>Imparidentia</taxon>
        <taxon>Neoheterodontei</taxon>
        <taxon>Myida</taxon>
        <taxon>Myoidea</taxon>
        <taxon>Myidae</taxon>
        <taxon>Mya</taxon>
    </lineage>
</organism>
<accession>A0ABY7FIG8</accession>
<sequence length="115" mass="12453">MAIAQATVCKLKSECASSQCCYIKPEFEVVSKKRQSILPLQPISTHSDTGVCENYKLEGVPCWPLETMNGHCGCTPGTSCQFVPEPTLPAPTLVAIIQRSIYMPGPGSYQCVTKV</sequence>
<dbReference type="EMBL" id="CP111023">
    <property type="protein sequence ID" value="WAR20964.1"/>
    <property type="molecule type" value="Genomic_DNA"/>
</dbReference>
<evidence type="ECO:0000313" key="1">
    <source>
        <dbReference type="EMBL" id="WAR20964.1"/>
    </source>
</evidence>
<name>A0ABY7FIG8_MYAAR</name>
<dbReference type="Proteomes" id="UP001164746">
    <property type="component" value="Chromosome 12"/>
</dbReference>
<proteinExistence type="predicted"/>